<protein>
    <submittedName>
        <fullName evidence="2">Uncharacterized protein</fullName>
    </submittedName>
</protein>
<name>A0A645BWD4_9ZZZZ</name>
<dbReference type="Pfam" id="PF03961">
    <property type="entry name" value="FapA"/>
    <property type="match status" value="1"/>
</dbReference>
<organism evidence="2">
    <name type="scientific">bioreactor metagenome</name>
    <dbReference type="NCBI Taxonomy" id="1076179"/>
    <lineage>
        <taxon>unclassified sequences</taxon>
        <taxon>metagenomes</taxon>
        <taxon>ecological metagenomes</taxon>
    </lineage>
</organism>
<proteinExistence type="predicted"/>
<sequence>MATSTELEVGVNPVLREEYQSIRKEIKKLEVSLDQTIKAIGILKTMDQAKMPQDKREMLLKLTKAQFHLVGQVETFRNRIIEIELALEEMRSGRIRIADFVHPGVKVVVGTLVKPIREQQRFVSFCAEDGEIKVGSFK</sequence>
<feature type="coiled-coil region" evidence="1">
    <location>
        <begin position="12"/>
        <end position="39"/>
    </location>
</feature>
<comment type="caution">
    <text evidence="2">The sequence shown here is derived from an EMBL/GenBank/DDBJ whole genome shotgun (WGS) entry which is preliminary data.</text>
</comment>
<dbReference type="InterPro" id="IPR046865">
    <property type="entry name" value="FapA_b_solenoid"/>
</dbReference>
<gene>
    <name evidence="2" type="ORF">SDC9_115878</name>
</gene>
<dbReference type="InterPro" id="IPR005646">
    <property type="entry name" value="FapA"/>
</dbReference>
<accession>A0A645BWD4</accession>
<keyword evidence="1" id="KW-0175">Coiled coil</keyword>
<evidence type="ECO:0000313" key="2">
    <source>
        <dbReference type="EMBL" id="MPM68941.1"/>
    </source>
</evidence>
<dbReference type="PANTHER" id="PTHR38032">
    <property type="entry name" value="POLYMERASE-RELATED"/>
    <property type="match status" value="1"/>
</dbReference>
<dbReference type="AlphaFoldDB" id="A0A645BWD4"/>
<evidence type="ECO:0000256" key="1">
    <source>
        <dbReference type="SAM" id="Coils"/>
    </source>
</evidence>
<reference evidence="2" key="1">
    <citation type="submission" date="2019-08" db="EMBL/GenBank/DDBJ databases">
        <authorList>
            <person name="Kucharzyk K."/>
            <person name="Murdoch R.W."/>
            <person name="Higgins S."/>
            <person name="Loffler F."/>
        </authorList>
    </citation>
    <scope>NUCLEOTIDE SEQUENCE</scope>
</reference>
<dbReference type="PANTHER" id="PTHR38032:SF1">
    <property type="entry name" value="RNA-BINDING PROTEIN KHPB N-TERMINAL DOMAIN-CONTAINING PROTEIN"/>
    <property type="match status" value="1"/>
</dbReference>
<dbReference type="EMBL" id="VSSQ01022554">
    <property type="protein sequence ID" value="MPM68941.1"/>
    <property type="molecule type" value="Genomic_DNA"/>
</dbReference>